<proteinExistence type="inferred from homology"/>
<keyword evidence="10" id="KW-0238">DNA-binding</keyword>
<keyword evidence="9" id="KW-0411">Iron-sulfur</keyword>
<dbReference type="InterPro" id="IPR006555">
    <property type="entry name" value="ATP-dep_Helicase_C"/>
</dbReference>
<evidence type="ECO:0000256" key="13">
    <source>
        <dbReference type="ARBA" id="ARBA00038058"/>
    </source>
</evidence>
<dbReference type="PANTHER" id="PTHR11472">
    <property type="entry name" value="DNA REPAIR DEAD HELICASE RAD3/XP-D SUBFAMILY MEMBER"/>
    <property type="match status" value="1"/>
</dbReference>
<dbReference type="InterPro" id="IPR045028">
    <property type="entry name" value="DinG/Rad3-like"/>
</dbReference>
<protein>
    <submittedName>
        <fullName evidence="15">ATP-dependent DNA helicase</fullName>
    </submittedName>
</protein>
<dbReference type="SMART" id="SM00488">
    <property type="entry name" value="DEXDc2"/>
    <property type="match status" value="1"/>
</dbReference>
<dbReference type="GO" id="GO:0004386">
    <property type="term" value="F:helicase activity"/>
    <property type="evidence" value="ECO:0007669"/>
    <property type="project" value="UniProtKB-KW"/>
</dbReference>
<evidence type="ECO:0000256" key="5">
    <source>
        <dbReference type="ARBA" id="ARBA00022801"/>
    </source>
</evidence>
<evidence type="ECO:0000256" key="10">
    <source>
        <dbReference type="ARBA" id="ARBA00023125"/>
    </source>
</evidence>
<keyword evidence="11" id="KW-0234">DNA repair</keyword>
<gene>
    <name evidence="15" type="ORF">OB236_33740</name>
</gene>
<organism evidence="15 16">
    <name type="scientific">Paenibacillus baimaensis</name>
    <dbReference type="NCBI Taxonomy" id="2982185"/>
    <lineage>
        <taxon>Bacteria</taxon>
        <taxon>Bacillati</taxon>
        <taxon>Bacillota</taxon>
        <taxon>Bacilli</taxon>
        <taxon>Bacillales</taxon>
        <taxon>Paenibacillaceae</taxon>
        <taxon>Paenibacillus</taxon>
    </lineage>
</organism>
<keyword evidence="16" id="KW-1185">Reference proteome</keyword>
<comment type="similarity">
    <text evidence="13">Belongs to the helicase family. DinG subfamily.</text>
</comment>
<dbReference type="InterPro" id="IPR006554">
    <property type="entry name" value="Helicase-like_DEXD_c2"/>
</dbReference>
<dbReference type="PANTHER" id="PTHR11472:SF34">
    <property type="entry name" value="REGULATOR OF TELOMERE ELONGATION HELICASE 1"/>
    <property type="match status" value="1"/>
</dbReference>
<feature type="domain" description="Helicase ATP-binding" evidence="14">
    <location>
        <begin position="180"/>
        <end position="438"/>
    </location>
</feature>
<dbReference type="EMBL" id="JAOQIO010000113">
    <property type="protein sequence ID" value="MCU6797104.1"/>
    <property type="molecule type" value="Genomic_DNA"/>
</dbReference>
<keyword evidence="4" id="KW-0227">DNA damage</keyword>
<keyword evidence="7" id="KW-0067">ATP-binding</keyword>
<reference evidence="15 16" key="1">
    <citation type="submission" date="2022-09" db="EMBL/GenBank/DDBJ databases">
        <authorList>
            <person name="Han X.L."/>
            <person name="Wang Q."/>
            <person name="Lu T."/>
        </authorList>
    </citation>
    <scope>NUCLEOTIDE SEQUENCE [LARGE SCALE GENOMIC DNA]</scope>
    <source>
        <strain evidence="15 16">WQ 127069</strain>
    </source>
</reference>
<dbReference type="SMART" id="SM00491">
    <property type="entry name" value="HELICc2"/>
    <property type="match status" value="1"/>
</dbReference>
<keyword evidence="12" id="KW-0413">Isomerase</keyword>
<keyword evidence="3" id="KW-0547">Nucleotide-binding</keyword>
<dbReference type="Gene3D" id="1.10.275.40">
    <property type="match status" value="1"/>
</dbReference>
<evidence type="ECO:0000313" key="16">
    <source>
        <dbReference type="Proteomes" id="UP001652445"/>
    </source>
</evidence>
<evidence type="ECO:0000256" key="7">
    <source>
        <dbReference type="ARBA" id="ARBA00022840"/>
    </source>
</evidence>
<evidence type="ECO:0000256" key="4">
    <source>
        <dbReference type="ARBA" id="ARBA00022763"/>
    </source>
</evidence>
<dbReference type="PROSITE" id="PS51193">
    <property type="entry name" value="HELICASE_ATP_BIND_2"/>
    <property type="match status" value="1"/>
</dbReference>
<dbReference type="SUPFAM" id="SSF52540">
    <property type="entry name" value="P-loop containing nucleoside triphosphate hydrolases"/>
    <property type="match status" value="2"/>
</dbReference>
<evidence type="ECO:0000256" key="2">
    <source>
        <dbReference type="ARBA" id="ARBA00022723"/>
    </source>
</evidence>
<dbReference type="Proteomes" id="UP001652445">
    <property type="component" value="Unassembled WGS sequence"/>
</dbReference>
<dbReference type="InterPro" id="IPR027417">
    <property type="entry name" value="P-loop_NTPase"/>
</dbReference>
<keyword evidence="8" id="KW-0408">Iron</keyword>
<evidence type="ECO:0000256" key="8">
    <source>
        <dbReference type="ARBA" id="ARBA00023004"/>
    </source>
</evidence>
<keyword evidence="1" id="KW-0004">4Fe-4S</keyword>
<keyword evidence="2" id="KW-0479">Metal-binding</keyword>
<dbReference type="Gene3D" id="1.10.30.20">
    <property type="entry name" value="Bacterial XPD DNA helicase, FeS cluster domain"/>
    <property type="match status" value="1"/>
</dbReference>
<evidence type="ECO:0000256" key="12">
    <source>
        <dbReference type="ARBA" id="ARBA00023235"/>
    </source>
</evidence>
<name>A0ABT2UR14_9BACL</name>
<evidence type="ECO:0000256" key="11">
    <source>
        <dbReference type="ARBA" id="ARBA00023204"/>
    </source>
</evidence>
<evidence type="ECO:0000256" key="1">
    <source>
        <dbReference type="ARBA" id="ARBA00022485"/>
    </source>
</evidence>
<dbReference type="Pfam" id="PF13307">
    <property type="entry name" value="Helicase_C_2"/>
    <property type="match status" value="1"/>
</dbReference>
<dbReference type="InterPro" id="IPR042493">
    <property type="entry name" value="XPD_DNA_FeS"/>
</dbReference>
<evidence type="ECO:0000313" key="15">
    <source>
        <dbReference type="EMBL" id="MCU6797104.1"/>
    </source>
</evidence>
<evidence type="ECO:0000256" key="9">
    <source>
        <dbReference type="ARBA" id="ARBA00023014"/>
    </source>
</evidence>
<evidence type="ECO:0000259" key="14">
    <source>
        <dbReference type="PROSITE" id="PS51193"/>
    </source>
</evidence>
<keyword evidence="5" id="KW-0378">Hydrolase</keyword>
<evidence type="ECO:0000256" key="6">
    <source>
        <dbReference type="ARBA" id="ARBA00022806"/>
    </source>
</evidence>
<dbReference type="InterPro" id="IPR014013">
    <property type="entry name" value="Helic_SF1/SF2_ATP-bd_DinG/Rad3"/>
</dbReference>
<dbReference type="InterPro" id="IPR010614">
    <property type="entry name" value="RAD3-like_helicase_DEAD"/>
</dbReference>
<dbReference type="Gene3D" id="3.90.320.10">
    <property type="match status" value="1"/>
</dbReference>
<sequence length="760" mass="86683">MPIIQIAVRALVEYVCRSGSIDSGFRTVSSLTEGTKAHQHIQKQYGENDLKEVYLTTEIPYGDLLFVIDGRCDGLLLSEAAYTIDEIKSTAMSIALITEDMFPVHWAQAKCYAYMYARAQGLERMCVQLTYVQVDTEQQKRFVKEAAFEELEQHMQEMIRQYAPYAQMLQRHVRQRDSSIRELQFPFKAYREGQRKLAGAVYQSIETGSKLFAKAPTGTGKTISTIFPAVKAMGMGLLQRVFYVTARTTTRTAAEESFTLMQRAGLHIHTVTLTAKDKICFKDEVRCTKVHCEFADGYYDRINGALLDMLTHETLINRPIIEQYARKHRVCPFEMSLDAAYAADVIICDYNYVFDPRVSLKRLLAEQKKQTAILVDEAHNLVDRAREMFSGVLYKSDFLNVQREFKALNQSVSKAAKAVNEQFISLRKQSTEPIRITQEPPQALLDELEHFIVHAERELSSHGGTSDHSLLLDTYFAAQSFVRIAKLYDERFVTYAECTKSEVEIKLFCLDPSYLLQQMGKGYRSHIFFSATLAPFAYFMRMLGAGEDDYTVSIPSPFSKEQLDVYIQPLSTRYQDRERTKAPLTQLLSQLMDTTPGNYLFFFPSYAYMNEVYEAFTASAPHRKTILQQADMTEEDRDSFLGAFDADNREAFAGFAVMGGIFSEGIDLVGDRLTGVVVVGVGLPQLGLERNIIKDYFNAAGLHGYDYAYVFPGMNKVLQAGGRLIRSEQDRGLLMLVDDRYLQPQYQRLLPEEWRHYTVL</sequence>
<dbReference type="Pfam" id="PF06733">
    <property type="entry name" value="DEAD_2"/>
    <property type="match status" value="1"/>
</dbReference>
<evidence type="ECO:0000256" key="3">
    <source>
        <dbReference type="ARBA" id="ARBA00022741"/>
    </source>
</evidence>
<dbReference type="Gene3D" id="3.40.50.300">
    <property type="entry name" value="P-loop containing nucleotide triphosphate hydrolases"/>
    <property type="match status" value="2"/>
</dbReference>
<keyword evidence="6 15" id="KW-0347">Helicase</keyword>
<accession>A0ABT2UR14</accession>
<dbReference type="InterPro" id="IPR011604">
    <property type="entry name" value="PDDEXK-like_dom_sf"/>
</dbReference>
<comment type="caution">
    <text evidence="15">The sequence shown here is derived from an EMBL/GenBank/DDBJ whole genome shotgun (WGS) entry which is preliminary data.</text>
</comment>